<dbReference type="SUPFAM" id="SSF47598">
    <property type="entry name" value="Ribbon-helix-helix"/>
    <property type="match status" value="1"/>
</dbReference>
<proteinExistence type="inferred from homology"/>
<evidence type="ECO:0000256" key="2">
    <source>
        <dbReference type="ARBA" id="ARBA00049988"/>
    </source>
</evidence>
<evidence type="ECO:0000256" key="1">
    <source>
        <dbReference type="ARBA" id="ARBA00022649"/>
    </source>
</evidence>
<dbReference type="Gene3D" id="1.20.890.30">
    <property type="entry name" value="VCA0319-like"/>
    <property type="match status" value="1"/>
</dbReference>
<dbReference type="AlphaFoldDB" id="A0A378KND7"/>
<dbReference type="InterPro" id="IPR014795">
    <property type="entry name" value="TacA_1-like"/>
</dbReference>
<dbReference type="InterPro" id="IPR013321">
    <property type="entry name" value="Arc_rbn_hlx_hlx"/>
</dbReference>
<dbReference type="EMBL" id="UGNY01000002">
    <property type="protein sequence ID" value="STX88280.1"/>
    <property type="molecule type" value="Genomic_DNA"/>
</dbReference>
<accession>A0A378KND7</accession>
<dbReference type="PANTHER" id="PTHR35401">
    <property type="entry name" value="COPG FAMILY HELIX-TURN-HELIX PROTEIN-RELATED-RELATED"/>
    <property type="match status" value="1"/>
</dbReference>
<organism evidence="3 4">
    <name type="scientific">Legionella feeleii</name>
    <dbReference type="NCBI Taxonomy" id="453"/>
    <lineage>
        <taxon>Bacteria</taxon>
        <taxon>Pseudomonadati</taxon>
        <taxon>Pseudomonadota</taxon>
        <taxon>Gammaproteobacteria</taxon>
        <taxon>Legionellales</taxon>
        <taxon>Legionellaceae</taxon>
        <taxon>Legionella</taxon>
    </lineage>
</organism>
<dbReference type="Pfam" id="PF08681">
    <property type="entry name" value="TacA1"/>
    <property type="match status" value="1"/>
</dbReference>
<sequence length="96" mass="10680">MAHLSKAKDFERLEARISPAKKSVLKNAATLSGISLTDFVVNSAYEAAKRVVQDYEQLNLAEVDRHVFIQALLNPPNPSANLIKAAQRYKKDVQSK</sequence>
<dbReference type="Proteomes" id="UP000254033">
    <property type="component" value="Unassembled WGS sequence"/>
</dbReference>
<evidence type="ECO:0000313" key="4">
    <source>
        <dbReference type="Proteomes" id="UP000254033"/>
    </source>
</evidence>
<dbReference type="PANTHER" id="PTHR35401:SF2">
    <property type="entry name" value="ABC-TYPE TRANSPORT SYSTEM"/>
    <property type="match status" value="1"/>
</dbReference>
<dbReference type="GO" id="GO:0006355">
    <property type="term" value="P:regulation of DNA-templated transcription"/>
    <property type="evidence" value="ECO:0007669"/>
    <property type="project" value="InterPro"/>
</dbReference>
<gene>
    <name evidence="3" type="ORF">NCTC11978_03297</name>
</gene>
<reference evidence="3 4" key="1">
    <citation type="submission" date="2018-06" db="EMBL/GenBank/DDBJ databases">
        <authorList>
            <consortium name="Pathogen Informatics"/>
            <person name="Doyle S."/>
        </authorList>
    </citation>
    <scope>NUCLEOTIDE SEQUENCE [LARGE SCALE GENOMIC DNA]</scope>
    <source>
        <strain evidence="3 4">NCTC11978</strain>
    </source>
</reference>
<comment type="similarity">
    <text evidence="2">Belongs to the TacA antitoxin family.</text>
</comment>
<keyword evidence="1" id="KW-1277">Toxin-antitoxin system</keyword>
<dbReference type="RefSeq" id="WP_115176503.1">
    <property type="nucleotide sequence ID" value="NZ_UGNY01000002.1"/>
</dbReference>
<evidence type="ECO:0000313" key="3">
    <source>
        <dbReference type="EMBL" id="STX88280.1"/>
    </source>
</evidence>
<dbReference type="Gene3D" id="1.10.1220.10">
    <property type="entry name" value="Met repressor-like"/>
    <property type="match status" value="1"/>
</dbReference>
<dbReference type="InterPro" id="IPR010985">
    <property type="entry name" value="Ribbon_hlx_hlx"/>
</dbReference>
<name>A0A378KND7_9GAMM</name>
<protein>
    <submittedName>
        <fullName evidence="3">Uncharacterized protein conserved in bacteria</fullName>
    </submittedName>
</protein>